<dbReference type="GeneID" id="92355510"/>
<dbReference type="AlphaFoldDB" id="A0AAT9GUV2"/>
<reference evidence="2" key="1">
    <citation type="submission" date="2024-03" db="EMBL/GenBank/DDBJ databases">
        <title>Complete genome sequence of Sulfurisphaera javensis strain KD-1.</title>
        <authorList>
            <person name="Sakai H."/>
            <person name="Nur N."/>
            <person name="Suwanto A."/>
            <person name="Kurosawa N."/>
        </authorList>
    </citation>
    <scope>NUCLEOTIDE SEQUENCE</scope>
    <source>
        <strain evidence="2">KD-1</strain>
    </source>
</reference>
<gene>
    <name evidence="2" type="ORF">SJAV_25520</name>
</gene>
<evidence type="ECO:0000256" key="1">
    <source>
        <dbReference type="SAM" id="Phobius"/>
    </source>
</evidence>
<feature type="transmembrane region" description="Helical" evidence="1">
    <location>
        <begin position="9"/>
        <end position="31"/>
    </location>
</feature>
<feature type="transmembrane region" description="Helical" evidence="1">
    <location>
        <begin position="84"/>
        <end position="104"/>
    </location>
</feature>
<dbReference type="GO" id="GO:0016020">
    <property type="term" value="C:membrane"/>
    <property type="evidence" value="ECO:0007669"/>
    <property type="project" value="InterPro"/>
</dbReference>
<keyword evidence="1" id="KW-0812">Transmembrane</keyword>
<keyword evidence="1" id="KW-1133">Transmembrane helix</keyword>
<keyword evidence="1" id="KW-0472">Membrane</keyword>
<feature type="transmembrane region" description="Helical" evidence="1">
    <location>
        <begin position="51"/>
        <end position="72"/>
    </location>
</feature>
<dbReference type="KEGG" id="sjv:SJAV_25520"/>
<name>A0AAT9GUV2_9CREN</name>
<dbReference type="EMBL" id="AP031322">
    <property type="protein sequence ID" value="BFH74608.1"/>
    <property type="molecule type" value="Genomic_DNA"/>
</dbReference>
<evidence type="ECO:0008006" key="3">
    <source>
        <dbReference type="Google" id="ProtNLM"/>
    </source>
</evidence>
<organism evidence="2">
    <name type="scientific">Sulfurisphaera javensis</name>
    <dbReference type="NCBI Taxonomy" id="2049879"/>
    <lineage>
        <taxon>Archaea</taxon>
        <taxon>Thermoproteota</taxon>
        <taxon>Thermoprotei</taxon>
        <taxon>Sulfolobales</taxon>
        <taxon>Sulfolobaceae</taxon>
        <taxon>Sulfurisphaera</taxon>
    </lineage>
</organism>
<dbReference type="InterPro" id="IPR034804">
    <property type="entry name" value="SQR/QFR_C/D"/>
</dbReference>
<proteinExistence type="predicted"/>
<dbReference type="RefSeq" id="WP_369610107.1">
    <property type="nucleotide sequence ID" value="NZ_AP031322.1"/>
</dbReference>
<evidence type="ECO:0000313" key="2">
    <source>
        <dbReference type="EMBL" id="BFH74608.1"/>
    </source>
</evidence>
<sequence length="106" mass="12303">MKESKIRLIFYVFGILAAVFLSVHLFMLFANTMSFVTRTSSSTISLELKNIYYKISLLLLLFFAYSHGTLGIRRTFYNFYKKKIGKAVIILLWLTLVPLVYFALLS</sequence>
<dbReference type="SUPFAM" id="SSF81343">
    <property type="entry name" value="Fumarate reductase respiratory complex transmembrane subunits"/>
    <property type="match status" value="1"/>
</dbReference>
<protein>
    <recommendedName>
        <fullName evidence="3">Succinate dehydrogenase</fullName>
    </recommendedName>
</protein>
<accession>A0AAT9GUV2</accession>